<dbReference type="PIRSF" id="PIRSF000164">
    <property type="entry name" value="DHO_oxidase"/>
    <property type="match status" value="1"/>
</dbReference>
<dbReference type="Pfam" id="PF01180">
    <property type="entry name" value="DHO_dh"/>
    <property type="match status" value="1"/>
</dbReference>
<keyword evidence="11 16" id="KW-0560">Oxidoreductase</keyword>
<comment type="subcellular location">
    <subcellularLocation>
        <location evidence="3">Membrane</location>
    </subcellularLocation>
</comment>
<keyword evidence="9" id="KW-0288">FMN</keyword>
<keyword evidence="12" id="KW-0472">Membrane</keyword>
<dbReference type="AlphaFoldDB" id="A0A9Q8U1X5"/>
<comment type="catalytic activity">
    <reaction evidence="13">
        <text>(S)-dihydroorotate + a quinone = orotate + a quinol</text>
        <dbReference type="Rhea" id="RHEA:30187"/>
        <dbReference type="ChEBI" id="CHEBI:24646"/>
        <dbReference type="ChEBI" id="CHEBI:30839"/>
        <dbReference type="ChEBI" id="CHEBI:30864"/>
        <dbReference type="ChEBI" id="CHEBI:132124"/>
        <dbReference type="EC" id="1.3.5.2"/>
    </reaction>
</comment>
<dbReference type="GO" id="GO:0005737">
    <property type="term" value="C:cytoplasm"/>
    <property type="evidence" value="ECO:0007669"/>
    <property type="project" value="InterPro"/>
</dbReference>
<dbReference type="Gene3D" id="3.20.20.70">
    <property type="entry name" value="Aldolase class I"/>
    <property type="match status" value="1"/>
</dbReference>
<dbReference type="SUPFAM" id="SSF51395">
    <property type="entry name" value="FMN-linked oxidoreductases"/>
    <property type="match status" value="1"/>
</dbReference>
<protein>
    <recommendedName>
        <fullName evidence="7 14">Dihydroorotate dehydrogenase (quinone)</fullName>
        <ecNumber evidence="6 14">1.3.5.2</ecNumber>
    </recommendedName>
</protein>
<feature type="domain" description="Dihydroorotate dehydrogenase catalytic" evidence="15">
    <location>
        <begin position="22"/>
        <end position="299"/>
    </location>
</feature>
<evidence type="ECO:0000256" key="4">
    <source>
        <dbReference type="ARBA" id="ARBA00005161"/>
    </source>
</evidence>
<keyword evidence="17" id="KW-1185">Reference proteome</keyword>
<keyword evidence="8" id="KW-0285">Flavoprotein</keyword>
<accession>A0A9Q8U1X5</accession>
<dbReference type="GO" id="GO:0106430">
    <property type="term" value="F:dihydroorotate dehydrogenase (quinone) activity"/>
    <property type="evidence" value="ECO:0007669"/>
    <property type="project" value="UniProtKB-EC"/>
</dbReference>
<sequence>MSHIYLKLFSWAYKERSNEPKKNIKGLEVRNRLGLAAGLDKNGELIEEMSNLGFGFIEIGTVTPKKQFGNKKPRIFRIEKEESLLNSLGFNNKGATYVKKKLQALKRKDIVIGANIGPNKNTESNKRKEDYSYCFNELADYVDYIVLNISSPNTPDLRDLHNIENLKEIIECILIEKENKNYSGKIFLKLSPDEKKSKTEAVINLVNSMDIDGIIASNTSDDNQLKSALGVSQKPGGISGKPLKNKSNELLKLVKSKIEPKKIIVAVGGVFDVDSYNEKIELGADLVQLYTGLIYEGPKGEGN</sequence>
<evidence type="ECO:0000256" key="12">
    <source>
        <dbReference type="ARBA" id="ARBA00023136"/>
    </source>
</evidence>
<comment type="cofactor">
    <cofactor evidence="1">
        <name>FMN</name>
        <dbReference type="ChEBI" id="CHEBI:58210"/>
    </cofactor>
</comment>
<dbReference type="EC" id="1.3.5.2" evidence="6 14"/>
<proteinExistence type="inferred from homology"/>
<evidence type="ECO:0000313" key="17">
    <source>
        <dbReference type="Proteomes" id="UP001056381"/>
    </source>
</evidence>
<name>A0A9Q8U1X5_9GAMM</name>
<evidence type="ECO:0000256" key="5">
    <source>
        <dbReference type="ARBA" id="ARBA00005359"/>
    </source>
</evidence>
<dbReference type="InterPro" id="IPR005720">
    <property type="entry name" value="Dihydroorotate_DH_cat"/>
</dbReference>
<comment type="pathway">
    <text evidence="4">Pyrimidine metabolism; UMP biosynthesis via de novo pathway; orotate from (S)-dihydroorotate (quinone route): step 1/1.</text>
</comment>
<dbReference type="NCBIfam" id="NF003652">
    <property type="entry name" value="PRK05286.2-5"/>
    <property type="match status" value="1"/>
</dbReference>
<evidence type="ECO:0000256" key="14">
    <source>
        <dbReference type="NCBIfam" id="TIGR01036"/>
    </source>
</evidence>
<keyword evidence="10" id="KW-0665">Pyrimidine biosynthesis</keyword>
<dbReference type="InterPro" id="IPR012135">
    <property type="entry name" value="Dihydroorotate_DH_1_2"/>
</dbReference>
<comment type="function">
    <text evidence="2">Catalyzes the conversion of dihydroorotate to orotate with quinone as electron acceptor.</text>
</comment>
<evidence type="ECO:0000313" key="16">
    <source>
        <dbReference type="EMBL" id="URQ63718.1"/>
    </source>
</evidence>
<evidence type="ECO:0000256" key="10">
    <source>
        <dbReference type="ARBA" id="ARBA00022975"/>
    </source>
</evidence>
<dbReference type="EMBL" id="CP097966">
    <property type="protein sequence ID" value="URQ63718.1"/>
    <property type="molecule type" value="Genomic_DNA"/>
</dbReference>
<dbReference type="InterPro" id="IPR001295">
    <property type="entry name" value="Dihydroorotate_DH_CS"/>
</dbReference>
<evidence type="ECO:0000256" key="6">
    <source>
        <dbReference type="ARBA" id="ARBA00012791"/>
    </source>
</evidence>
<evidence type="ECO:0000256" key="7">
    <source>
        <dbReference type="ARBA" id="ARBA00018366"/>
    </source>
</evidence>
<dbReference type="InterPro" id="IPR005719">
    <property type="entry name" value="Dihydroorotate_DH_2"/>
</dbReference>
<dbReference type="GO" id="GO:0005886">
    <property type="term" value="C:plasma membrane"/>
    <property type="evidence" value="ECO:0007669"/>
    <property type="project" value="TreeGrafter"/>
</dbReference>
<evidence type="ECO:0000256" key="8">
    <source>
        <dbReference type="ARBA" id="ARBA00022630"/>
    </source>
</evidence>
<evidence type="ECO:0000259" key="15">
    <source>
        <dbReference type="Pfam" id="PF01180"/>
    </source>
</evidence>
<dbReference type="PROSITE" id="PS00911">
    <property type="entry name" value="DHODEHASE_1"/>
    <property type="match status" value="1"/>
</dbReference>
<evidence type="ECO:0000256" key="11">
    <source>
        <dbReference type="ARBA" id="ARBA00023002"/>
    </source>
</evidence>
<dbReference type="CDD" id="cd04738">
    <property type="entry name" value="DHOD_2_like"/>
    <property type="match status" value="1"/>
</dbReference>
<dbReference type="PANTHER" id="PTHR48109:SF4">
    <property type="entry name" value="DIHYDROOROTATE DEHYDROGENASE (QUINONE), MITOCHONDRIAL"/>
    <property type="match status" value="1"/>
</dbReference>
<organism evidence="16 17">
    <name type="scientific">SAR86 cluster bacterium</name>
    <dbReference type="NCBI Taxonomy" id="2030880"/>
    <lineage>
        <taxon>Bacteria</taxon>
        <taxon>Pseudomonadati</taxon>
        <taxon>Pseudomonadota</taxon>
        <taxon>Gammaproteobacteria</taxon>
        <taxon>SAR86 cluster</taxon>
    </lineage>
</organism>
<dbReference type="InterPro" id="IPR050074">
    <property type="entry name" value="DHO_dehydrogenase"/>
</dbReference>
<dbReference type="GO" id="GO:0006222">
    <property type="term" value="P:UMP biosynthetic process"/>
    <property type="evidence" value="ECO:0007669"/>
    <property type="project" value="InterPro"/>
</dbReference>
<evidence type="ECO:0000256" key="2">
    <source>
        <dbReference type="ARBA" id="ARBA00003125"/>
    </source>
</evidence>
<dbReference type="NCBIfam" id="TIGR01036">
    <property type="entry name" value="pyrD_sub2"/>
    <property type="match status" value="1"/>
</dbReference>
<evidence type="ECO:0000256" key="13">
    <source>
        <dbReference type="ARBA" id="ARBA00048639"/>
    </source>
</evidence>
<comment type="similarity">
    <text evidence="5">Belongs to the dihydroorotate dehydrogenase family. Type 2 subfamily.</text>
</comment>
<dbReference type="InterPro" id="IPR013785">
    <property type="entry name" value="Aldolase_TIM"/>
</dbReference>
<evidence type="ECO:0000256" key="3">
    <source>
        <dbReference type="ARBA" id="ARBA00004370"/>
    </source>
</evidence>
<dbReference type="PANTHER" id="PTHR48109">
    <property type="entry name" value="DIHYDROOROTATE DEHYDROGENASE (QUINONE), MITOCHONDRIAL-RELATED"/>
    <property type="match status" value="1"/>
</dbReference>
<dbReference type="GO" id="GO:0006207">
    <property type="term" value="P:'de novo' pyrimidine nucleobase biosynthetic process"/>
    <property type="evidence" value="ECO:0007669"/>
    <property type="project" value="UniProtKB-UniRule"/>
</dbReference>
<evidence type="ECO:0000256" key="1">
    <source>
        <dbReference type="ARBA" id="ARBA00001917"/>
    </source>
</evidence>
<gene>
    <name evidence="16" type="ORF">M9B40_03975</name>
</gene>
<evidence type="ECO:0000256" key="9">
    <source>
        <dbReference type="ARBA" id="ARBA00022643"/>
    </source>
</evidence>
<dbReference type="Proteomes" id="UP001056381">
    <property type="component" value="Chromosome"/>
</dbReference>
<reference evidence="16" key="1">
    <citation type="submission" date="2022-05" db="EMBL/GenBank/DDBJ databases">
        <title>Single-amplified genomics reveal most streamlined microbe among free-living bacteria.</title>
        <authorList>
            <person name="Roda-Garcia J."/>
            <person name="Haro-Moreno J.M."/>
            <person name="Rodriguez-Valera F."/>
            <person name="Almagro-Moreno S."/>
            <person name="Lopez-Perez M."/>
        </authorList>
    </citation>
    <scope>NUCLEOTIDE SEQUENCE</scope>
    <source>
        <strain evidence="16">TMED112-D2-2</strain>
    </source>
</reference>